<dbReference type="EMBL" id="WESC01000012">
    <property type="protein sequence ID" value="KAB7739206.1"/>
    <property type="molecule type" value="Genomic_DNA"/>
</dbReference>
<dbReference type="RefSeq" id="WP_152216878.1">
    <property type="nucleotide sequence ID" value="NZ_WESC01000012.1"/>
</dbReference>
<proteinExistence type="predicted"/>
<dbReference type="PANTHER" id="PTHR43434:SF22">
    <property type="entry name" value="PHOSPHOGLYCOLATE PHOSPHATASE"/>
    <property type="match status" value="1"/>
</dbReference>
<dbReference type="GO" id="GO:0008967">
    <property type="term" value="F:phosphoglycolate phosphatase activity"/>
    <property type="evidence" value="ECO:0007669"/>
    <property type="project" value="TreeGrafter"/>
</dbReference>
<dbReference type="SUPFAM" id="SSF56784">
    <property type="entry name" value="HAD-like"/>
    <property type="match status" value="1"/>
</dbReference>
<dbReference type="Pfam" id="PF00702">
    <property type="entry name" value="Hydrolase"/>
    <property type="match status" value="1"/>
</dbReference>
<gene>
    <name evidence="1" type="ORF">F2P47_13380</name>
</gene>
<keyword evidence="1" id="KW-0378">Hydrolase</keyword>
<dbReference type="PANTHER" id="PTHR43434">
    <property type="entry name" value="PHOSPHOGLYCOLATE PHOSPHATASE"/>
    <property type="match status" value="1"/>
</dbReference>
<protein>
    <submittedName>
        <fullName evidence="1">HAD-IA family hydrolase</fullName>
    </submittedName>
</protein>
<comment type="caution">
    <text evidence="1">The sequence shown here is derived from an EMBL/GenBank/DDBJ whole genome shotgun (WGS) entry which is preliminary data.</text>
</comment>
<dbReference type="GO" id="GO:0006281">
    <property type="term" value="P:DNA repair"/>
    <property type="evidence" value="ECO:0007669"/>
    <property type="project" value="TreeGrafter"/>
</dbReference>
<dbReference type="InterPro" id="IPR050155">
    <property type="entry name" value="HAD-like_hydrolase_sf"/>
</dbReference>
<accession>A0A6N6VEQ0</accession>
<dbReference type="AlphaFoldDB" id="A0A6N6VEQ0"/>
<organism evidence="1 2">
    <name type="scientific">Parvibaculum sedimenti</name>
    <dbReference type="NCBI Taxonomy" id="2608632"/>
    <lineage>
        <taxon>Bacteria</taxon>
        <taxon>Pseudomonadati</taxon>
        <taxon>Pseudomonadota</taxon>
        <taxon>Alphaproteobacteria</taxon>
        <taxon>Hyphomicrobiales</taxon>
        <taxon>Parvibaculaceae</taxon>
        <taxon>Parvibaculum</taxon>
    </lineage>
</organism>
<dbReference type="InterPro" id="IPR036412">
    <property type="entry name" value="HAD-like_sf"/>
</dbReference>
<dbReference type="InterPro" id="IPR023214">
    <property type="entry name" value="HAD_sf"/>
</dbReference>
<dbReference type="Gene3D" id="1.10.150.240">
    <property type="entry name" value="Putative phosphatase, domain 2"/>
    <property type="match status" value="1"/>
</dbReference>
<dbReference type="Gene3D" id="3.40.50.1000">
    <property type="entry name" value="HAD superfamily/HAD-like"/>
    <property type="match status" value="1"/>
</dbReference>
<dbReference type="InterPro" id="IPR023198">
    <property type="entry name" value="PGP-like_dom2"/>
</dbReference>
<dbReference type="Proteomes" id="UP000468901">
    <property type="component" value="Unassembled WGS sequence"/>
</dbReference>
<reference evidence="1 2" key="1">
    <citation type="submission" date="2019-09" db="EMBL/GenBank/DDBJ databases">
        <title>Parvibaculum sedimenti sp. nov., isolated from sediment.</title>
        <authorList>
            <person name="Wang Y."/>
        </authorList>
    </citation>
    <scope>NUCLEOTIDE SEQUENCE [LARGE SCALE GENOMIC DNA]</scope>
    <source>
        <strain evidence="1 2">HXT-9</strain>
    </source>
</reference>
<dbReference type="InterPro" id="IPR006439">
    <property type="entry name" value="HAD-SF_hydro_IA"/>
</dbReference>
<evidence type="ECO:0000313" key="1">
    <source>
        <dbReference type="EMBL" id="KAB7739206.1"/>
    </source>
</evidence>
<name>A0A6N6VEQ0_9HYPH</name>
<dbReference type="NCBIfam" id="TIGR01549">
    <property type="entry name" value="HAD-SF-IA-v1"/>
    <property type="match status" value="1"/>
</dbReference>
<keyword evidence="2" id="KW-1185">Reference proteome</keyword>
<evidence type="ECO:0000313" key="2">
    <source>
        <dbReference type="Proteomes" id="UP000468901"/>
    </source>
</evidence>
<dbReference type="SFLD" id="SFLDS00003">
    <property type="entry name" value="Haloacid_Dehalogenase"/>
    <property type="match status" value="1"/>
</dbReference>
<dbReference type="SFLD" id="SFLDG01129">
    <property type="entry name" value="C1.5:_HAD__Beta-PGM__Phosphata"/>
    <property type="match status" value="1"/>
</dbReference>
<sequence>MSGSENRQRQEAEIRAILFDKDGTLFSYHETWGPILKEAAALAAEGDEGIVPGLLEAVGYDVASGRIGAGTVFAAGETVELATLWRELGVKRELSRLVEDLDALFAREAPVRSRPVTDLQVLFSTLRGRGFRLGLATNDGEASALATITRFGLAEHLEFHCGYDSGYGAKPSPGMVNAFCAAIGLGPECIAVVGDNSHDLDMGRAAGAGLLVGVLTGTSAREDLAPLADVVIDSIAELPSLLAERC</sequence>